<keyword evidence="3" id="KW-1185">Reference proteome</keyword>
<keyword evidence="1" id="KW-0812">Transmembrane</keyword>
<sequence>MRIEFHPVFNAHIVLESLRNVDLATRGYYQVCALYITCHNLLWAVFLSFACGLQINNRHRSAIPKDRSCHYIE</sequence>
<feature type="transmembrane region" description="Helical" evidence="1">
    <location>
        <begin position="28"/>
        <end position="53"/>
    </location>
</feature>
<reference evidence="4" key="1">
    <citation type="submission" date="2017-02" db="UniProtKB">
        <authorList>
            <consortium name="WormBaseParasite"/>
        </authorList>
    </citation>
    <scope>IDENTIFICATION</scope>
</reference>
<dbReference type="Proteomes" id="UP000268014">
    <property type="component" value="Unassembled WGS sequence"/>
</dbReference>
<evidence type="ECO:0000256" key="1">
    <source>
        <dbReference type="SAM" id="Phobius"/>
    </source>
</evidence>
<name>A0A0N4VXS6_HAEPC</name>
<evidence type="ECO:0000313" key="2">
    <source>
        <dbReference type="EMBL" id="VDO12966.1"/>
    </source>
</evidence>
<keyword evidence="1" id="KW-1133">Transmembrane helix</keyword>
<gene>
    <name evidence="2" type="ORF">HPLM_LOCUS2094</name>
</gene>
<evidence type="ECO:0000313" key="4">
    <source>
        <dbReference type="WBParaSite" id="HPLM_0000209601-mRNA-1"/>
    </source>
</evidence>
<evidence type="ECO:0000313" key="3">
    <source>
        <dbReference type="Proteomes" id="UP000268014"/>
    </source>
</evidence>
<dbReference type="EMBL" id="UZAF01003697">
    <property type="protein sequence ID" value="VDO12966.1"/>
    <property type="molecule type" value="Genomic_DNA"/>
</dbReference>
<organism evidence="4">
    <name type="scientific">Haemonchus placei</name>
    <name type="common">Barber's pole worm</name>
    <dbReference type="NCBI Taxonomy" id="6290"/>
    <lineage>
        <taxon>Eukaryota</taxon>
        <taxon>Metazoa</taxon>
        <taxon>Ecdysozoa</taxon>
        <taxon>Nematoda</taxon>
        <taxon>Chromadorea</taxon>
        <taxon>Rhabditida</taxon>
        <taxon>Rhabditina</taxon>
        <taxon>Rhabditomorpha</taxon>
        <taxon>Strongyloidea</taxon>
        <taxon>Trichostrongylidae</taxon>
        <taxon>Haemonchus</taxon>
    </lineage>
</organism>
<proteinExistence type="predicted"/>
<dbReference type="AlphaFoldDB" id="A0A0N4VXS6"/>
<accession>A0A0N4VXS6</accession>
<keyword evidence="1" id="KW-0472">Membrane</keyword>
<reference evidence="2 3" key="2">
    <citation type="submission" date="2018-11" db="EMBL/GenBank/DDBJ databases">
        <authorList>
            <consortium name="Pathogen Informatics"/>
        </authorList>
    </citation>
    <scope>NUCLEOTIDE SEQUENCE [LARGE SCALE GENOMIC DNA]</scope>
    <source>
        <strain evidence="2 3">MHpl1</strain>
    </source>
</reference>
<protein>
    <submittedName>
        <fullName evidence="4">Transmembrane protein</fullName>
    </submittedName>
</protein>
<dbReference type="WBParaSite" id="HPLM_0000209601-mRNA-1">
    <property type="protein sequence ID" value="HPLM_0000209601-mRNA-1"/>
    <property type="gene ID" value="HPLM_0000209601"/>
</dbReference>